<feature type="region of interest" description="Disordered" evidence="1">
    <location>
        <begin position="48"/>
        <end position="98"/>
    </location>
</feature>
<protein>
    <submittedName>
        <fullName evidence="2">Uncharacterized protein</fullName>
    </submittedName>
</protein>
<feature type="region of interest" description="Disordered" evidence="1">
    <location>
        <begin position="1"/>
        <end position="21"/>
    </location>
</feature>
<evidence type="ECO:0000256" key="1">
    <source>
        <dbReference type="SAM" id="MobiDB-lite"/>
    </source>
</evidence>
<dbReference type="EMBL" id="CP144749">
    <property type="protein sequence ID" value="WVZ75243.1"/>
    <property type="molecule type" value="Genomic_DNA"/>
</dbReference>
<reference evidence="2 3" key="1">
    <citation type="submission" date="2024-02" db="EMBL/GenBank/DDBJ databases">
        <title>High-quality chromosome-scale genome assembly of Pensacola bahiagrass (Paspalum notatum Flugge var. saurae).</title>
        <authorList>
            <person name="Vega J.M."/>
            <person name="Podio M."/>
            <person name="Orjuela J."/>
            <person name="Siena L.A."/>
            <person name="Pessino S.C."/>
            <person name="Combes M.C."/>
            <person name="Mariac C."/>
            <person name="Albertini E."/>
            <person name="Pupilli F."/>
            <person name="Ortiz J.P.A."/>
            <person name="Leblanc O."/>
        </authorList>
    </citation>
    <scope>NUCLEOTIDE SEQUENCE [LARGE SCALE GENOMIC DNA]</scope>
    <source>
        <strain evidence="2">R1</strain>
        <tissue evidence="2">Leaf</tissue>
    </source>
</reference>
<proteinExistence type="predicted"/>
<evidence type="ECO:0000313" key="2">
    <source>
        <dbReference type="EMBL" id="WVZ75243.1"/>
    </source>
</evidence>
<dbReference type="EMBL" id="CP144749">
    <property type="protein sequence ID" value="WVZ75242.1"/>
    <property type="molecule type" value="Genomic_DNA"/>
</dbReference>
<sequence>MATRAPACPASAIAPSPPPAPGRVGIEIISPWTAHFDGHAIRSLYHHTARPGGSATTPHAQAPSHSVPRPRAARPKSHAVAPRHLPRLLATTSTPRMPPVVTTLSPAAEARCQLANVLDLKDGMLKYSTLGRVPMRSSCSAGAQGHELRSFCPWIFRGESFGLIHTKEAFGGTIHRKGRQQSTTKEAFGGTALLRGHRVGSNQAQKGAEMNFLCQSTEQGNGAFSFTILDHGKCLVIGETTSLNFLYWSRMVRSYCC</sequence>
<name>A0AAQ3TLC7_PASNO</name>
<accession>A0AAQ3TLC7</accession>
<organism evidence="2 3">
    <name type="scientific">Paspalum notatum var. saurae</name>
    <dbReference type="NCBI Taxonomy" id="547442"/>
    <lineage>
        <taxon>Eukaryota</taxon>
        <taxon>Viridiplantae</taxon>
        <taxon>Streptophyta</taxon>
        <taxon>Embryophyta</taxon>
        <taxon>Tracheophyta</taxon>
        <taxon>Spermatophyta</taxon>
        <taxon>Magnoliopsida</taxon>
        <taxon>Liliopsida</taxon>
        <taxon>Poales</taxon>
        <taxon>Poaceae</taxon>
        <taxon>PACMAD clade</taxon>
        <taxon>Panicoideae</taxon>
        <taxon>Andropogonodae</taxon>
        <taxon>Paspaleae</taxon>
        <taxon>Paspalinae</taxon>
        <taxon>Paspalum</taxon>
    </lineage>
</organism>
<keyword evidence="3" id="KW-1185">Reference proteome</keyword>
<gene>
    <name evidence="2" type="ORF">U9M48_023319</name>
</gene>
<dbReference type="AlphaFoldDB" id="A0AAQ3TLC7"/>
<evidence type="ECO:0000313" key="3">
    <source>
        <dbReference type="Proteomes" id="UP001341281"/>
    </source>
</evidence>
<feature type="compositionally biased region" description="Low complexity" evidence="1">
    <location>
        <begin position="1"/>
        <end position="14"/>
    </location>
</feature>
<dbReference type="Proteomes" id="UP001341281">
    <property type="component" value="Chromosome 05"/>
</dbReference>